<dbReference type="PROSITE" id="PS51036">
    <property type="entry name" value="ZF_A20"/>
    <property type="match status" value="1"/>
</dbReference>
<proteinExistence type="predicted"/>
<feature type="region of interest" description="Disordered" evidence="5">
    <location>
        <begin position="433"/>
        <end position="460"/>
    </location>
</feature>
<feature type="region of interest" description="Disordered" evidence="5">
    <location>
        <begin position="180"/>
        <end position="202"/>
    </location>
</feature>
<dbReference type="SMART" id="SM00259">
    <property type="entry name" value="ZnF_A20"/>
    <property type="match status" value="1"/>
</dbReference>
<feature type="compositionally biased region" description="Low complexity" evidence="5">
    <location>
        <begin position="107"/>
        <end position="128"/>
    </location>
</feature>
<evidence type="ECO:0000256" key="3">
    <source>
        <dbReference type="ARBA" id="ARBA00022833"/>
    </source>
</evidence>
<dbReference type="AlphaFoldDB" id="A0AAE0ZP10"/>
<dbReference type="SUPFAM" id="SSF57716">
    <property type="entry name" value="Glucocorticoid receptor-like (DNA-binding domain)"/>
    <property type="match status" value="1"/>
</dbReference>
<feature type="compositionally biased region" description="Low complexity" evidence="5">
    <location>
        <begin position="180"/>
        <end position="196"/>
    </location>
</feature>
<keyword evidence="1" id="KW-0479">Metal-binding</keyword>
<dbReference type="PROSITE" id="PS51039">
    <property type="entry name" value="ZF_AN1"/>
    <property type="match status" value="1"/>
</dbReference>
<dbReference type="InterPro" id="IPR035896">
    <property type="entry name" value="AN1-like_Znf"/>
</dbReference>
<evidence type="ECO:0008006" key="10">
    <source>
        <dbReference type="Google" id="ProtNLM"/>
    </source>
</evidence>
<evidence type="ECO:0000256" key="4">
    <source>
        <dbReference type="PROSITE-ProRule" id="PRU00449"/>
    </source>
</evidence>
<feature type="compositionally biased region" description="Basic and acidic residues" evidence="5">
    <location>
        <begin position="433"/>
        <end position="444"/>
    </location>
</feature>
<dbReference type="EMBL" id="JAWDGP010003607">
    <property type="protein sequence ID" value="KAK3772732.1"/>
    <property type="molecule type" value="Genomic_DNA"/>
</dbReference>
<dbReference type="InterPro" id="IPR000058">
    <property type="entry name" value="Znf_AN1"/>
</dbReference>
<dbReference type="SUPFAM" id="SSF118310">
    <property type="entry name" value="AN1-like Zinc finger"/>
    <property type="match status" value="1"/>
</dbReference>
<feature type="domain" description="AN1-type" evidence="7">
    <location>
        <begin position="386"/>
        <end position="435"/>
    </location>
</feature>
<dbReference type="PANTHER" id="PTHR10634">
    <property type="entry name" value="AN1-TYPE ZINC FINGER PROTEIN"/>
    <property type="match status" value="1"/>
</dbReference>
<feature type="region of interest" description="Disordered" evidence="5">
    <location>
        <begin position="66"/>
        <end position="146"/>
    </location>
</feature>
<gene>
    <name evidence="8" type="ORF">RRG08_013425</name>
</gene>
<dbReference type="Gene3D" id="1.20.5.4770">
    <property type="match status" value="1"/>
</dbReference>
<evidence type="ECO:0000259" key="6">
    <source>
        <dbReference type="PROSITE" id="PS51036"/>
    </source>
</evidence>
<reference evidence="8" key="1">
    <citation type="journal article" date="2023" name="G3 (Bethesda)">
        <title>A reference genome for the long-term kleptoplast-retaining sea slug Elysia crispata morphotype clarki.</title>
        <authorList>
            <person name="Eastman K.E."/>
            <person name="Pendleton A.L."/>
            <person name="Shaikh M.A."/>
            <person name="Suttiyut T."/>
            <person name="Ogas R."/>
            <person name="Tomko P."/>
            <person name="Gavelis G."/>
            <person name="Widhalm J.R."/>
            <person name="Wisecaver J.H."/>
        </authorList>
    </citation>
    <scope>NUCLEOTIDE SEQUENCE</scope>
    <source>
        <strain evidence="8">ECLA1</strain>
    </source>
</reference>
<feature type="domain" description="A20-type" evidence="6">
    <location>
        <begin position="6"/>
        <end position="38"/>
    </location>
</feature>
<dbReference type="InterPro" id="IPR050652">
    <property type="entry name" value="AN1_A20_ZnFinger"/>
</dbReference>
<dbReference type="GO" id="GO:0008270">
    <property type="term" value="F:zinc ion binding"/>
    <property type="evidence" value="ECO:0007669"/>
    <property type="project" value="UniProtKB-KW"/>
</dbReference>
<dbReference type="Gene3D" id="4.10.1110.10">
    <property type="entry name" value="AN1-like Zinc finger"/>
    <property type="match status" value="1"/>
</dbReference>
<name>A0AAE0ZP10_9GAST</name>
<keyword evidence="2 4" id="KW-0863">Zinc-finger</keyword>
<protein>
    <recommendedName>
        <fullName evidence="10">AN1-type domain-containing protein</fullName>
    </recommendedName>
</protein>
<dbReference type="GO" id="GO:0003677">
    <property type="term" value="F:DNA binding"/>
    <property type="evidence" value="ECO:0007669"/>
    <property type="project" value="InterPro"/>
</dbReference>
<evidence type="ECO:0000256" key="5">
    <source>
        <dbReference type="SAM" id="MobiDB-lite"/>
    </source>
</evidence>
<evidence type="ECO:0000256" key="2">
    <source>
        <dbReference type="ARBA" id="ARBA00022771"/>
    </source>
</evidence>
<organism evidence="8 9">
    <name type="scientific">Elysia crispata</name>
    <name type="common">lettuce slug</name>
    <dbReference type="NCBI Taxonomy" id="231223"/>
    <lineage>
        <taxon>Eukaryota</taxon>
        <taxon>Metazoa</taxon>
        <taxon>Spiralia</taxon>
        <taxon>Lophotrochozoa</taxon>
        <taxon>Mollusca</taxon>
        <taxon>Gastropoda</taxon>
        <taxon>Heterobranchia</taxon>
        <taxon>Euthyneura</taxon>
        <taxon>Panpulmonata</taxon>
        <taxon>Sacoglossa</taxon>
        <taxon>Placobranchoidea</taxon>
        <taxon>Plakobranchidae</taxon>
        <taxon>Elysia</taxon>
    </lineage>
</organism>
<evidence type="ECO:0000313" key="9">
    <source>
        <dbReference type="Proteomes" id="UP001283361"/>
    </source>
</evidence>
<keyword evidence="3" id="KW-0862">Zinc</keyword>
<sequence>MEDSSKGSKPRCQCGFWGSHQTLGLCSVCYRKACRNQTQGNSFTSDAGKSGFGSCHSQTQKSTCLGTKMDSRHFPSRSTTDNLPSSLSTPPGERAALSSPAAAINDTTTQTPQTATSSSNTAGTPSSSHLSNLMSPEGKGSLSGNDTVTLSISASTSTVTISKPVVGGGEQQQLQQTLPLISSSSDMDTRSSASSDLSYDPDRDPSLFCSSASLDSCSSSLVSVASNTVSSVLNCPTSSFSSGSGENLSTTSQASGPQPSTTYSGVQQLTFSAEGSVSPTHPITSSAATISWPNVSGITAPSISNSGAAESSSKHKGAQYLVKADKDKKSMSDAGPTSTSNPPAAVGDDILQPVTDIGSPASRGTKRSRDEMEATSAKSSPASSPQKNRKRCFVCSCKLELAQRTIGKCRCDLVFCALHRLPELHDCEFNHKEDGRREAREKMVKPTRHLGPSYRREDHS</sequence>
<feature type="compositionally biased region" description="Low complexity" evidence="5">
    <location>
        <begin position="376"/>
        <end position="386"/>
    </location>
</feature>
<evidence type="ECO:0000259" key="7">
    <source>
        <dbReference type="PROSITE" id="PS51039"/>
    </source>
</evidence>
<dbReference type="PANTHER" id="PTHR10634:SF67">
    <property type="entry name" value="AN1-TYPE ZINC FINGER PROTEIN 3"/>
    <property type="match status" value="1"/>
</dbReference>
<dbReference type="Proteomes" id="UP001283361">
    <property type="component" value="Unassembled WGS sequence"/>
</dbReference>
<feature type="compositionally biased region" description="Polar residues" evidence="5">
    <location>
        <begin position="76"/>
        <end position="89"/>
    </location>
</feature>
<feature type="region of interest" description="Disordered" evidence="5">
    <location>
        <begin position="240"/>
        <end position="264"/>
    </location>
</feature>
<accession>A0AAE0ZP10</accession>
<dbReference type="SMART" id="SM00154">
    <property type="entry name" value="ZnF_AN1"/>
    <property type="match status" value="1"/>
</dbReference>
<evidence type="ECO:0000313" key="8">
    <source>
        <dbReference type="EMBL" id="KAK3772732.1"/>
    </source>
</evidence>
<comment type="caution">
    <text evidence="8">The sequence shown here is derived from an EMBL/GenBank/DDBJ whole genome shotgun (WGS) entry which is preliminary data.</text>
</comment>
<dbReference type="InterPro" id="IPR002653">
    <property type="entry name" value="Znf_A20"/>
</dbReference>
<keyword evidence="9" id="KW-1185">Reference proteome</keyword>
<feature type="compositionally biased region" description="Polar residues" evidence="5">
    <location>
        <begin position="246"/>
        <end position="264"/>
    </location>
</feature>
<feature type="region of interest" description="Disordered" evidence="5">
    <location>
        <begin position="325"/>
        <end position="387"/>
    </location>
</feature>
<evidence type="ECO:0000256" key="1">
    <source>
        <dbReference type="ARBA" id="ARBA00022723"/>
    </source>
</evidence>